<reference evidence="2 3" key="1">
    <citation type="journal article" date="2011" name="Nat. Biotechnol.">
        <title>Comparative genomic analysis of the thermophilic biomass-degrading fungi Myceliophthora thermophila and Thielavia terrestris.</title>
        <authorList>
            <person name="Berka R.M."/>
            <person name="Grigoriev I.V."/>
            <person name="Otillar R."/>
            <person name="Salamov A."/>
            <person name="Grimwood J."/>
            <person name="Reid I."/>
            <person name="Ishmael N."/>
            <person name="John T."/>
            <person name="Darmond C."/>
            <person name="Moisan M.-C."/>
            <person name="Henrissat B."/>
            <person name="Coutinho P.M."/>
            <person name="Lombard V."/>
            <person name="Natvig D.O."/>
            <person name="Lindquist E."/>
            <person name="Schmutz J."/>
            <person name="Lucas S."/>
            <person name="Harris P."/>
            <person name="Powlowski J."/>
            <person name="Bellemare A."/>
            <person name="Taylor D."/>
            <person name="Butler G."/>
            <person name="de Vries R.P."/>
            <person name="Allijn I.E."/>
            <person name="van den Brink J."/>
            <person name="Ushinsky S."/>
            <person name="Storms R."/>
            <person name="Powell A.J."/>
            <person name="Paulsen I.T."/>
            <person name="Elbourne L.D.H."/>
            <person name="Baker S.E."/>
            <person name="Magnuson J."/>
            <person name="LaBoissiere S."/>
            <person name="Clutterbuck A.J."/>
            <person name="Martinez D."/>
            <person name="Wogulis M."/>
            <person name="de Leon A.L."/>
            <person name="Rey M.W."/>
            <person name="Tsang A."/>
        </authorList>
    </citation>
    <scope>NUCLEOTIDE SEQUENCE [LARGE SCALE GENOMIC DNA]</scope>
    <source>
        <strain evidence="3">ATCC 38088 / NRRL 8126</strain>
    </source>
</reference>
<dbReference type="Proteomes" id="UP000008181">
    <property type="component" value="Chromosome 5"/>
</dbReference>
<feature type="compositionally biased region" description="Polar residues" evidence="1">
    <location>
        <begin position="58"/>
        <end position="74"/>
    </location>
</feature>
<protein>
    <submittedName>
        <fullName evidence="2">Uncharacterized protein</fullName>
    </submittedName>
</protein>
<feature type="region of interest" description="Disordered" evidence="1">
    <location>
        <begin position="264"/>
        <end position="295"/>
    </location>
</feature>
<feature type="compositionally biased region" description="Polar residues" evidence="1">
    <location>
        <begin position="1"/>
        <end position="10"/>
    </location>
</feature>
<name>G2REW6_THETT</name>
<feature type="compositionally biased region" description="Polar residues" evidence="1">
    <location>
        <begin position="132"/>
        <end position="144"/>
    </location>
</feature>
<dbReference type="KEGG" id="ttt:THITE_2131731"/>
<dbReference type="HOGENOM" id="CLU_696737_0_0_1"/>
<dbReference type="RefSeq" id="XP_003656585.1">
    <property type="nucleotide sequence ID" value="XM_003656537.1"/>
</dbReference>
<organism evidence="2 3">
    <name type="scientific">Thermothielavioides terrestris (strain ATCC 38088 / NRRL 8126)</name>
    <name type="common">Thielavia terrestris</name>
    <dbReference type="NCBI Taxonomy" id="578455"/>
    <lineage>
        <taxon>Eukaryota</taxon>
        <taxon>Fungi</taxon>
        <taxon>Dikarya</taxon>
        <taxon>Ascomycota</taxon>
        <taxon>Pezizomycotina</taxon>
        <taxon>Sordariomycetes</taxon>
        <taxon>Sordariomycetidae</taxon>
        <taxon>Sordariales</taxon>
        <taxon>Chaetomiaceae</taxon>
        <taxon>Thermothielavioides</taxon>
        <taxon>Thermothielavioides terrestris</taxon>
    </lineage>
</organism>
<feature type="compositionally biased region" description="Basic and acidic residues" evidence="1">
    <location>
        <begin position="11"/>
        <end position="24"/>
    </location>
</feature>
<feature type="region of interest" description="Disordered" evidence="1">
    <location>
        <begin position="1"/>
        <end position="146"/>
    </location>
</feature>
<sequence>MDGNSQTTQRRASDVRPASEERPDSPSVQAQRLEEEKPDSPPYQAQPLEAVTIGSGASPDQGTESPIQSPTETSPALGGGTQAQALEVVAIRPGATPDQGTESPVQSAFEEKPDSPPFQLEKAILGPGPSPDQGTESPDQSPTEASLAFDSDSEFMDEPLDRRASALAVILSGTPQEVGEDDEHGVWYLDRHGTCLVGARHRHDKDGGVYFASYSDVLEANISTREEALNDAIDDILGLAYDTTYPINARLLAESQVAALTRAPGSLAKRSQPQGEQSRAGLPFSRRPNSSAPSVPPWEALRHPWVRHPGLLRLPTGAGDARGWTHQMATAGDNNARQTKARRKTMGTRALRLEGSAQDACDTQIQPCWESKELLVLARGSSISSSVNCLRDNGNN</sequence>
<evidence type="ECO:0000313" key="3">
    <source>
        <dbReference type="Proteomes" id="UP000008181"/>
    </source>
</evidence>
<dbReference type="AlphaFoldDB" id="G2REW6"/>
<keyword evidence="3" id="KW-1185">Reference proteome</keyword>
<evidence type="ECO:0000256" key="1">
    <source>
        <dbReference type="SAM" id="MobiDB-lite"/>
    </source>
</evidence>
<dbReference type="EMBL" id="CP003013">
    <property type="protein sequence ID" value="AEO70249.1"/>
    <property type="molecule type" value="Genomic_DNA"/>
</dbReference>
<dbReference type="GeneID" id="11522554"/>
<accession>G2REW6</accession>
<evidence type="ECO:0000313" key="2">
    <source>
        <dbReference type="EMBL" id="AEO70249.1"/>
    </source>
</evidence>
<proteinExistence type="predicted"/>
<gene>
    <name evidence="2" type="ORF">THITE_2131731</name>
</gene>